<dbReference type="Proteomes" id="UP000261600">
    <property type="component" value="Unplaced"/>
</dbReference>
<proteinExistence type="predicted"/>
<sequence length="101" mass="11339">MTHVDQRGRRHKNDLQDPEANEGDGEDTVIADCLATWLVSIADKFGLLIIPYILNEEYGEPDLDAAQQVPVTHGQLLTTSLPHVLKLWKHNMYCVSSTKPD</sequence>
<accession>A0A3Q3JE15</accession>
<organism evidence="2 3">
    <name type="scientific">Monopterus albus</name>
    <name type="common">Swamp eel</name>
    <dbReference type="NCBI Taxonomy" id="43700"/>
    <lineage>
        <taxon>Eukaryota</taxon>
        <taxon>Metazoa</taxon>
        <taxon>Chordata</taxon>
        <taxon>Craniata</taxon>
        <taxon>Vertebrata</taxon>
        <taxon>Euteleostomi</taxon>
        <taxon>Actinopterygii</taxon>
        <taxon>Neopterygii</taxon>
        <taxon>Teleostei</taxon>
        <taxon>Neoteleostei</taxon>
        <taxon>Acanthomorphata</taxon>
        <taxon>Anabantaria</taxon>
        <taxon>Synbranchiformes</taxon>
        <taxon>Synbranchidae</taxon>
        <taxon>Monopterus</taxon>
    </lineage>
</organism>
<protein>
    <submittedName>
        <fullName evidence="2">Uncharacterized protein</fullName>
    </submittedName>
</protein>
<reference evidence="2" key="1">
    <citation type="submission" date="2025-08" db="UniProtKB">
        <authorList>
            <consortium name="Ensembl"/>
        </authorList>
    </citation>
    <scope>IDENTIFICATION</scope>
</reference>
<dbReference type="Ensembl" id="ENSMALT00000012244.1">
    <property type="protein sequence ID" value="ENSMALP00000011987.1"/>
    <property type="gene ID" value="ENSMALG00000008515.1"/>
</dbReference>
<keyword evidence="3" id="KW-1185">Reference proteome</keyword>
<feature type="region of interest" description="Disordered" evidence="1">
    <location>
        <begin position="1"/>
        <end position="26"/>
    </location>
</feature>
<reference evidence="2" key="2">
    <citation type="submission" date="2025-09" db="UniProtKB">
        <authorList>
            <consortium name="Ensembl"/>
        </authorList>
    </citation>
    <scope>IDENTIFICATION</scope>
</reference>
<evidence type="ECO:0000313" key="3">
    <source>
        <dbReference type="Proteomes" id="UP000261600"/>
    </source>
</evidence>
<dbReference type="AlphaFoldDB" id="A0A3Q3JE15"/>
<feature type="compositionally biased region" description="Acidic residues" evidence="1">
    <location>
        <begin position="16"/>
        <end position="26"/>
    </location>
</feature>
<name>A0A3Q3JE15_MONAL</name>
<evidence type="ECO:0000256" key="1">
    <source>
        <dbReference type="SAM" id="MobiDB-lite"/>
    </source>
</evidence>
<evidence type="ECO:0000313" key="2">
    <source>
        <dbReference type="Ensembl" id="ENSMALP00000011987.1"/>
    </source>
</evidence>